<sequence length="93" mass="10512">MLFSESLTTIRDQLYHWSDSNRVHPSRLARDSVLQGLPSELLSLMASLPRLDESPLQRLRLHRGVAIALKLVIKALTPSNLDGARHYLLSHAF</sequence>
<comment type="caution">
    <text evidence="1">The sequence shown here is derived from an EMBL/GenBank/DDBJ whole genome shotgun (WGS) entry which is preliminary data.</text>
</comment>
<accession>A0AAV4AUP4</accession>
<reference evidence="1 2" key="1">
    <citation type="journal article" date="2021" name="Elife">
        <title>Chloroplast acquisition without the gene transfer in kleptoplastic sea slugs, Plakobranchus ocellatus.</title>
        <authorList>
            <person name="Maeda T."/>
            <person name="Takahashi S."/>
            <person name="Yoshida T."/>
            <person name="Shimamura S."/>
            <person name="Takaki Y."/>
            <person name="Nagai Y."/>
            <person name="Toyoda A."/>
            <person name="Suzuki Y."/>
            <person name="Arimoto A."/>
            <person name="Ishii H."/>
            <person name="Satoh N."/>
            <person name="Nishiyama T."/>
            <person name="Hasebe M."/>
            <person name="Maruyama T."/>
            <person name="Minagawa J."/>
            <person name="Obokata J."/>
            <person name="Shigenobu S."/>
        </authorList>
    </citation>
    <scope>NUCLEOTIDE SEQUENCE [LARGE SCALE GENOMIC DNA]</scope>
</reference>
<evidence type="ECO:0000313" key="1">
    <source>
        <dbReference type="EMBL" id="GFO10548.1"/>
    </source>
</evidence>
<evidence type="ECO:0000313" key="2">
    <source>
        <dbReference type="Proteomes" id="UP000735302"/>
    </source>
</evidence>
<proteinExistence type="predicted"/>
<keyword evidence="2" id="KW-1185">Reference proteome</keyword>
<protein>
    <submittedName>
        <fullName evidence="1">Uncharacterized protein</fullName>
    </submittedName>
</protein>
<gene>
    <name evidence="1" type="ORF">PoB_003705300</name>
</gene>
<dbReference type="EMBL" id="BLXT01004186">
    <property type="protein sequence ID" value="GFO10548.1"/>
    <property type="molecule type" value="Genomic_DNA"/>
</dbReference>
<name>A0AAV4AUP4_9GAST</name>
<dbReference type="AlphaFoldDB" id="A0AAV4AUP4"/>
<dbReference type="Proteomes" id="UP000735302">
    <property type="component" value="Unassembled WGS sequence"/>
</dbReference>
<organism evidence="1 2">
    <name type="scientific">Plakobranchus ocellatus</name>
    <dbReference type="NCBI Taxonomy" id="259542"/>
    <lineage>
        <taxon>Eukaryota</taxon>
        <taxon>Metazoa</taxon>
        <taxon>Spiralia</taxon>
        <taxon>Lophotrochozoa</taxon>
        <taxon>Mollusca</taxon>
        <taxon>Gastropoda</taxon>
        <taxon>Heterobranchia</taxon>
        <taxon>Euthyneura</taxon>
        <taxon>Panpulmonata</taxon>
        <taxon>Sacoglossa</taxon>
        <taxon>Placobranchoidea</taxon>
        <taxon>Plakobranchidae</taxon>
        <taxon>Plakobranchus</taxon>
    </lineage>
</organism>